<organism evidence="2 3">
    <name type="scientific">Laodelphax striatellus</name>
    <name type="common">Small brown planthopper</name>
    <name type="synonym">Delphax striatella</name>
    <dbReference type="NCBI Taxonomy" id="195883"/>
    <lineage>
        <taxon>Eukaryota</taxon>
        <taxon>Metazoa</taxon>
        <taxon>Ecdysozoa</taxon>
        <taxon>Arthropoda</taxon>
        <taxon>Hexapoda</taxon>
        <taxon>Insecta</taxon>
        <taxon>Pterygota</taxon>
        <taxon>Neoptera</taxon>
        <taxon>Paraneoptera</taxon>
        <taxon>Hemiptera</taxon>
        <taxon>Auchenorrhyncha</taxon>
        <taxon>Fulgoroidea</taxon>
        <taxon>Delphacidae</taxon>
        <taxon>Criomorphinae</taxon>
        <taxon>Laodelphax</taxon>
    </lineage>
</organism>
<protein>
    <submittedName>
        <fullName evidence="2">Uncharacterized protein</fullName>
    </submittedName>
</protein>
<feature type="region of interest" description="Disordered" evidence="1">
    <location>
        <begin position="14"/>
        <end position="73"/>
    </location>
</feature>
<feature type="compositionally biased region" description="Polar residues" evidence="1">
    <location>
        <begin position="16"/>
        <end position="29"/>
    </location>
</feature>
<name>A0A482X874_LAOST</name>
<dbReference type="EMBL" id="QKKF02015452">
    <property type="protein sequence ID" value="RZF42145.1"/>
    <property type="molecule type" value="Genomic_DNA"/>
</dbReference>
<proteinExistence type="predicted"/>
<sequence length="134" mass="15067">ECIQKNCSLVKDDSIKQSPTEDLQQNSDVDQSHQKRVSYLKQIWTENANRTSPTPPASSQLSERLKKKKEAEEEGPIVVVEGSLLCCTVSSRVASRVVASSGQHWKPVWAVLRGPVLHLMRLKQAEVRYAALHY</sequence>
<accession>A0A482X874</accession>
<keyword evidence="3" id="KW-1185">Reference proteome</keyword>
<evidence type="ECO:0000256" key="1">
    <source>
        <dbReference type="SAM" id="MobiDB-lite"/>
    </source>
</evidence>
<reference evidence="2 3" key="1">
    <citation type="journal article" date="2017" name="Gigascience">
        <title>Genome sequence of the small brown planthopper, Laodelphax striatellus.</title>
        <authorList>
            <person name="Zhu J."/>
            <person name="Jiang F."/>
            <person name="Wang X."/>
            <person name="Yang P."/>
            <person name="Bao Y."/>
            <person name="Zhao W."/>
            <person name="Wang W."/>
            <person name="Lu H."/>
            <person name="Wang Q."/>
            <person name="Cui N."/>
            <person name="Li J."/>
            <person name="Chen X."/>
            <person name="Luo L."/>
            <person name="Yu J."/>
            <person name="Kang L."/>
            <person name="Cui F."/>
        </authorList>
    </citation>
    <scope>NUCLEOTIDE SEQUENCE [LARGE SCALE GENOMIC DNA]</scope>
    <source>
        <strain evidence="2">Lst14</strain>
    </source>
</reference>
<comment type="caution">
    <text evidence="2">The sequence shown here is derived from an EMBL/GenBank/DDBJ whole genome shotgun (WGS) entry which is preliminary data.</text>
</comment>
<gene>
    <name evidence="2" type="ORF">LSTR_LSTR016693</name>
</gene>
<dbReference type="InParanoid" id="A0A482X874"/>
<dbReference type="Proteomes" id="UP000291343">
    <property type="component" value="Unassembled WGS sequence"/>
</dbReference>
<dbReference type="AlphaFoldDB" id="A0A482X874"/>
<evidence type="ECO:0000313" key="3">
    <source>
        <dbReference type="Proteomes" id="UP000291343"/>
    </source>
</evidence>
<feature type="compositionally biased region" description="Polar residues" evidence="1">
    <location>
        <begin position="44"/>
        <end position="62"/>
    </location>
</feature>
<feature type="non-terminal residue" evidence="2">
    <location>
        <position position="1"/>
    </location>
</feature>
<evidence type="ECO:0000313" key="2">
    <source>
        <dbReference type="EMBL" id="RZF42145.1"/>
    </source>
</evidence>